<dbReference type="Gene3D" id="1.25.40.10">
    <property type="entry name" value="Tetratricopeptide repeat domain"/>
    <property type="match status" value="1"/>
</dbReference>
<keyword evidence="3" id="KW-0175">Coiled coil</keyword>
<dbReference type="InterPro" id="IPR002913">
    <property type="entry name" value="START_lipid-bd_dom"/>
</dbReference>
<evidence type="ECO:0000259" key="4">
    <source>
        <dbReference type="PROSITE" id="PS50848"/>
    </source>
</evidence>
<name>A0AA38LGG7_TAXCH</name>
<evidence type="ECO:0000313" key="6">
    <source>
        <dbReference type="Proteomes" id="UP000824469"/>
    </source>
</evidence>
<dbReference type="Pfam" id="PF01852">
    <property type="entry name" value="START"/>
    <property type="match status" value="1"/>
</dbReference>
<dbReference type="PROSITE" id="PS50848">
    <property type="entry name" value="START"/>
    <property type="match status" value="1"/>
</dbReference>
<dbReference type="PROSITE" id="PS51375">
    <property type="entry name" value="PPR"/>
    <property type="match status" value="1"/>
</dbReference>
<comment type="caution">
    <text evidence="5">The sequence shown here is derived from an EMBL/GenBank/DDBJ whole genome shotgun (WGS) entry which is preliminary data.</text>
</comment>
<organism evidence="5 6">
    <name type="scientific">Taxus chinensis</name>
    <name type="common">Chinese yew</name>
    <name type="synonym">Taxus wallichiana var. chinensis</name>
    <dbReference type="NCBI Taxonomy" id="29808"/>
    <lineage>
        <taxon>Eukaryota</taxon>
        <taxon>Viridiplantae</taxon>
        <taxon>Streptophyta</taxon>
        <taxon>Embryophyta</taxon>
        <taxon>Tracheophyta</taxon>
        <taxon>Spermatophyta</taxon>
        <taxon>Pinopsida</taxon>
        <taxon>Pinidae</taxon>
        <taxon>Conifers II</taxon>
        <taxon>Cupressales</taxon>
        <taxon>Taxaceae</taxon>
        <taxon>Taxus</taxon>
    </lineage>
</organism>
<reference evidence="5 6" key="1">
    <citation type="journal article" date="2021" name="Nat. Plants">
        <title>The Taxus genome provides insights into paclitaxel biosynthesis.</title>
        <authorList>
            <person name="Xiong X."/>
            <person name="Gou J."/>
            <person name="Liao Q."/>
            <person name="Li Y."/>
            <person name="Zhou Q."/>
            <person name="Bi G."/>
            <person name="Li C."/>
            <person name="Du R."/>
            <person name="Wang X."/>
            <person name="Sun T."/>
            <person name="Guo L."/>
            <person name="Liang H."/>
            <person name="Lu P."/>
            <person name="Wu Y."/>
            <person name="Zhang Z."/>
            <person name="Ro D.K."/>
            <person name="Shang Y."/>
            <person name="Huang S."/>
            <person name="Yan J."/>
        </authorList>
    </citation>
    <scope>NUCLEOTIDE SEQUENCE [LARGE SCALE GENOMIC DNA]</scope>
    <source>
        <strain evidence="5">Ta-2019</strain>
    </source>
</reference>
<dbReference type="GO" id="GO:0003677">
    <property type="term" value="F:DNA binding"/>
    <property type="evidence" value="ECO:0007669"/>
    <property type="project" value="UniProtKB-KW"/>
</dbReference>
<proteinExistence type="predicted"/>
<dbReference type="EMBL" id="JAHRHJ020000003">
    <property type="protein sequence ID" value="KAH9321380.1"/>
    <property type="molecule type" value="Genomic_DNA"/>
</dbReference>
<dbReference type="InterPro" id="IPR011990">
    <property type="entry name" value="TPR-like_helical_dom_sf"/>
</dbReference>
<protein>
    <recommendedName>
        <fullName evidence="4">START domain-containing protein</fullName>
    </recommendedName>
</protein>
<evidence type="ECO:0000256" key="2">
    <source>
        <dbReference type="PROSITE-ProRule" id="PRU00708"/>
    </source>
</evidence>
<accession>A0AA38LGG7</accession>
<feature type="non-terminal residue" evidence="5">
    <location>
        <position position="415"/>
    </location>
</feature>
<feature type="domain" description="START" evidence="4">
    <location>
        <begin position="253"/>
        <end position="415"/>
    </location>
</feature>
<dbReference type="NCBIfam" id="TIGR00756">
    <property type="entry name" value="PPR"/>
    <property type="match status" value="1"/>
</dbReference>
<dbReference type="InterPro" id="IPR023393">
    <property type="entry name" value="START-like_dom_sf"/>
</dbReference>
<dbReference type="PANTHER" id="PTHR45654">
    <property type="entry name" value="HOMEOBOX-LEUCINE ZIPPER PROTEIN MERISTEM L1"/>
    <property type="match status" value="1"/>
</dbReference>
<dbReference type="InterPro" id="IPR042160">
    <property type="entry name" value="HD-Zip_IV"/>
</dbReference>
<dbReference type="Gene3D" id="3.30.530.20">
    <property type="match status" value="1"/>
</dbReference>
<keyword evidence="6" id="KW-1185">Reference proteome</keyword>
<dbReference type="SMART" id="SM00234">
    <property type="entry name" value="START"/>
    <property type="match status" value="1"/>
</dbReference>
<sequence>TLPQGKQLHALMLVTAMEQSPILATKLVNLYALWGCFKEAHTNFQCTLKLNSNPYIAMIRGYVKHGFCYEAIEIYHQMQNEGVVPYNFTFPFILKAWIEVSDLKQGIEADNGGINGATKYHAKNIKCLSSSPNKCHNRPPKQVAQNERADKANLREENANLRAENQALKDALERSKSVCQADQLAYKEYMHRLCLENSSLNEGLPVNNISASAPNHIEKPIEPLEPIKFCPGLDAISATQELIRMVDIDKSLWTKSGTKEVLNLERYVSLFAFKHNNTNMKREVTRNTSVVMMNGIELVEAFMDEMFAELQFLSPLVSTREAYFLRYCHRLAERVWAIVDFSAENIHHNVTLHFKRPSGCIIQELPNGYSKVAWVEHSEVEDRAVDGMYEQLVKSGMAFGAQRWVTTLERQCQRL</sequence>
<evidence type="ECO:0000256" key="3">
    <source>
        <dbReference type="SAM" id="Coils"/>
    </source>
</evidence>
<dbReference type="Proteomes" id="UP000824469">
    <property type="component" value="Unassembled WGS sequence"/>
</dbReference>
<feature type="repeat" description="PPR" evidence="2">
    <location>
        <begin position="51"/>
        <end position="85"/>
    </location>
</feature>
<dbReference type="PANTHER" id="PTHR45654:SF77">
    <property type="entry name" value="HOMEOBOX-LEUCINE ZIPPER PROTEIN MERISTEM L1"/>
    <property type="match status" value="1"/>
</dbReference>
<dbReference type="Pfam" id="PF01535">
    <property type="entry name" value="PPR"/>
    <property type="match status" value="1"/>
</dbReference>
<feature type="coiled-coil region" evidence="3">
    <location>
        <begin position="144"/>
        <end position="178"/>
    </location>
</feature>
<evidence type="ECO:0000313" key="5">
    <source>
        <dbReference type="EMBL" id="KAH9321380.1"/>
    </source>
</evidence>
<gene>
    <name evidence="5" type="ORF">KI387_016019</name>
</gene>
<evidence type="ECO:0000256" key="1">
    <source>
        <dbReference type="ARBA" id="ARBA00022737"/>
    </source>
</evidence>
<dbReference type="GO" id="GO:0008289">
    <property type="term" value="F:lipid binding"/>
    <property type="evidence" value="ECO:0007669"/>
    <property type="project" value="InterPro"/>
</dbReference>
<dbReference type="SUPFAM" id="SSF55961">
    <property type="entry name" value="Bet v1-like"/>
    <property type="match status" value="1"/>
</dbReference>
<dbReference type="AlphaFoldDB" id="A0AA38LGG7"/>
<feature type="non-terminal residue" evidence="5">
    <location>
        <position position="1"/>
    </location>
</feature>
<dbReference type="InterPro" id="IPR002885">
    <property type="entry name" value="PPR_rpt"/>
</dbReference>
<keyword evidence="1" id="KW-0677">Repeat</keyword>